<name>A0ABS5Z7A1_9GAMM</name>
<dbReference type="RefSeq" id="WP_215817808.1">
    <property type="nucleotide sequence ID" value="NZ_JAGSOY010000002.1"/>
</dbReference>
<dbReference type="EMBL" id="JAGSOY010000002">
    <property type="protein sequence ID" value="MBU2709638.1"/>
    <property type="molecule type" value="Genomic_DNA"/>
</dbReference>
<feature type="transmembrane region" description="Helical" evidence="5">
    <location>
        <begin position="66"/>
        <end position="87"/>
    </location>
</feature>
<accession>A0ABS5Z7A1</accession>
<evidence type="ECO:0000256" key="3">
    <source>
        <dbReference type="ARBA" id="ARBA00022989"/>
    </source>
</evidence>
<proteinExistence type="predicted"/>
<dbReference type="PANTHER" id="PTHR10361">
    <property type="entry name" value="SODIUM-BILE ACID COTRANSPORTER"/>
    <property type="match status" value="1"/>
</dbReference>
<comment type="subcellular location">
    <subcellularLocation>
        <location evidence="1">Membrane</location>
        <topology evidence="1">Multi-pass membrane protein</topology>
    </subcellularLocation>
</comment>
<feature type="transmembrane region" description="Helical" evidence="5">
    <location>
        <begin position="129"/>
        <end position="151"/>
    </location>
</feature>
<dbReference type="Gene3D" id="1.20.1530.20">
    <property type="match status" value="1"/>
</dbReference>
<reference evidence="6 7" key="1">
    <citation type="submission" date="2021-04" db="EMBL/GenBank/DDBJ databases">
        <authorList>
            <person name="Pira H."/>
            <person name="Risdian C."/>
            <person name="Wink J."/>
        </authorList>
    </citation>
    <scope>NUCLEOTIDE SEQUENCE [LARGE SCALE GENOMIC DNA]</scope>
    <source>
        <strain evidence="6 7">WH53</strain>
    </source>
</reference>
<dbReference type="InterPro" id="IPR038770">
    <property type="entry name" value="Na+/solute_symporter_sf"/>
</dbReference>
<keyword evidence="4 5" id="KW-0472">Membrane</keyword>
<organism evidence="6 7">
    <name type="scientific">Zooshikella harenae</name>
    <dbReference type="NCBI Taxonomy" id="2827238"/>
    <lineage>
        <taxon>Bacteria</taxon>
        <taxon>Pseudomonadati</taxon>
        <taxon>Pseudomonadota</taxon>
        <taxon>Gammaproteobacteria</taxon>
        <taxon>Oceanospirillales</taxon>
        <taxon>Zooshikellaceae</taxon>
        <taxon>Zooshikella</taxon>
    </lineage>
</organism>
<feature type="transmembrane region" description="Helical" evidence="5">
    <location>
        <begin position="99"/>
        <end position="122"/>
    </location>
</feature>
<keyword evidence="7" id="KW-1185">Reference proteome</keyword>
<feature type="transmembrane region" description="Helical" evidence="5">
    <location>
        <begin position="197"/>
        <end position="215"/>
    </location>
</feature>
<dbReference type="InterPro" id="IPR004710">
    <property type="entry name" value="Bilac:Na_transpt"/>
</dbReference>
<dbReference type="Proteomes" id="UP000690515">
    <property type="component" value="Unassembled WGS sequence"/>
</dbReference>
<evidence type="ECO:0000313" key="6">
    <source>
        <dbReference type="EMBL" id="MBU2709638.1"/>
    </source>
</evidence>
<evidence type="ECO:0000256" key="5">
    <source>
        <dbReference type="SAM" id="Phobius"/>
    </source>
</evidence>
<feature type="transmembrane region" description="Helical" evidence="5">
    <location>
        <begin position="259"/>
        <end position="280"/>
    </location>
</feature>
<evidence type="ECO:0000313" key="7">
    <source>
        <dbReference type="Proteomes" id="UP000690515"/>
    </source>
</evidence>
<dbReference type="InterPro" id="IPR002657">
    <property type="entry name" value="BilAc:Na_symport/Acr3"/>
</dbReference>
<keyword evidence="3 5" id="KW-1133">Transmembrane helix</keyword>
<feature type="transmembrane region" description="Helical" evidence="5">
    <location>
        <begin position="7"/>
        <end position="26"/>
    </location>
</feature>
<feature type="transmembrane region" description="Helical" evidence="5">
    <location>
        <begin position="227"/>
        <end position="247"/>
    </location>
</feature>
<comment type="caution">
    <text evidence="6">The sequence shown here is derived from an EMBL/GenBank/DDBJ whole genome shotgun (WGS) entry which is preliminary data.</text>
</comment>
<evidence type="ECO:0000256" key="1">
    <source>
        <dbReference type="ARBA" id="ARBA00004141"/>
    </source>
</evidence>
<dbReference type="Pfam" id="PF01758">
    <property type="entry name" value="SBF"/>
    <property type="match status" value="1"/>
</dbReference>
<sequence length="322" mass="36358">MLKIEATITSYFSIILVASLILGIVYQPLSSFISPYLFFILMLVIYISFLTVNYHILLQEMFNWKAVVGLTVFTLILLPTAFFWLAKLLEDIFEWKVEWALGILLLFASPAPALAPTLAMLLSGHFERVLCTVVTTSILAPVTIPFLFYIYANTSIDLNYANMTLSLIKLIIIPLIAAIITNRFIPKIKPHIENHCKCLSVILLCMVVTGAVDGITDFMANHLSTTIEAILISFGFMLLAFLTGWYLNFKKNTLKDRSTVAILATWSNLALSIVLAKQFFETHLFYVVLFVVLAEIPWCLSFIAAQLFLKRTSPHDIVEETR</sequence>
<feature type="transmembrane region" description="Helical" evidence="5">
    <location>
        <begin position="163"/>
        <end position="185"/>
    </location>
</feature>
<evidence type="ECO:0008006" key="8">
    <source>
        <dbReference type="Google" id="ProtNLM"/>
    </source>
</evidence>
<gene>
    <name evidence="6" type="ORF">KCG35_01050</name>
</gene>
<feature type="transmembrane region" description="Helical" evidence="5">
    <location>
        <begin position="32"/>
        <end position="54"/>
    </location>
</feature>
<evidence type="ECO:0000256" key="4">
    <source>
        <dbReference type="ARBA" id="ARBA00023136"/>
    </source>
</evidence>
<evidence type="ECO:0000256" key="2">
    <source>
        <dbReference type="ARBA" id="ARBA00022692"/>
    </source>
</evidence>
<feature type="transmembrane region" description="Helical" evidence="5">
    <location>
        <begin position="286"/>
        <end position="309"/>
    </location>
</feature>
<protein>
    <recommendedName>
        <fullName evidence="8">Bile acid:sodium symporter</fullName>
    </recommendedName>
</protein>
<keyword evidence="2 5" id="KW-0812">Transmembrane</keyword>
<dbReference type="PANTHER" id="PTHR10361:SF28">
    <property type="entry name" value="P3 PROTEIN-RELATED"/>
    <property type="match status" value="1"/>
</dbReference>